<dbReference type="Pfam" id="PF08447">
    <property type="entry name" value="PAS_3"/>
    <property type="match status" value="1"/>
</dbReference>
<dbReference type="OrthoDB" id="9813394at2"/>
<comment type="caution">
    <text evidence="4">The sequence shown here is derived from an EMBL/GenBank/DDBJ whole genome shotgun (WGS) entry which is preliminary data.</text>
</comment>
<sequence>MKIPRLHTQITKWSTNCDAAVQRAIPFRHHLVRIQKPVHINVASLVITLCAFISTSLPVHGENTSKMQHTPKMLQTIMETAPAGIGMVENRVMVMVNEYILDLTGYEESEILGQSARMLYPTQEESEYVGTEKYRQIAEKGTGRVETRWQRKDGKIRNIILSSTPLNPNDLSEGVVFTALDITARKEAKQEILRQQQFQDALLRAIPVAVFYKDRHGRYLGSNDYFSEITGVSSEELVGKTVFDLWPGEMAQQYHQADLDLMDEPAHQIYESTVRDAEGENRPVIFGKKVFHDIDGDVAGLVGAFVDMSQQAALTQSLIRRTWIFMTFAAGISLVLLLLVFRLRRSMKQLKSTTDELESFFSVNLDLLCIADMEGNFIKTNEAWSRILGYSTEELNNRKFLEFVHPDDMDATLGAMAKLGKGDDVLEFTNRYKCKDGSYRFIEWRAHPKGNVIYAAARDVTDQKRAKEELHKKTPSYTPLLIPLPIPLL</sequence>
<organism evidence="4 5">
    <name type="scientific">Chitinivibrio alkaliphilus ACht1</name>
    <dbReference type="NCBI Taxonomy" id="1313304"/>
    <lineage>
        <taxon>Bacteria</taxon>
        <taxon>Pseudomonadati</taxon>
        <taxon>Fibrobacterota</taxon>
        <taxon>Chitinivibrionia</taxon>
        <taxon>Chitinivibrionales</taxon>
        <taxon>Chitinivibrionaceae</taxon>
        <taxon>Chitinivibrio</taxon>
    </lineage>
</organism>
<gene>
    <name evidence="4" type="ORF">CALK_2277</name>
</gene>
<dbReference type="InterPro" id="IPR013655">
    <property type="entry name" value="PAS_fold_3"/>
</dbReference>
<feature type="domain" description="PAC" evidence="3">
    <location>
        <begin position="143"/>
        <end position="194"/>
    </location>
</feature>
<keyword evidence="1" id="KW-0812">Transmembrane</keyword>
<proteinExistence type="predicted"/>
<dbReference type="InterPro" id="IPR052155">
    <property type="entry name" value="Biofilm_reg_signaling"/>
</dbReference>
<dbReference type="CDD" id="cd00130">
    <property type="entry name" value="PAS"/>
    <property type="match status" value="3"/>
</dbReference>
<dbReference type="Pfam" id="PF08448">
    <property type="entry name" value="PAS_4"/>
    <property type="match status" value="1"/>
</dbReference>
<evidence type="ECO:0000259" key="3">
    <source>
        <dbReference type="PROSITE" id="PS50113"/>
    </source>
</evidence>
<dbReference type="PANTHER" id="PTHR44757:SF2">
    <property type="entry name" value="BIOFILM ARCHITECTURE MAINTENANCE PROTEIN MBAA"/>
    <property type="match status" value="1"/>
</dbReference>
<accession>U7D5P6</accession>
<evidence type="ECO:0000313" key="4">
    <source>
        <dbReference type="EMBL" id="ERP30866.1"/>
    </source>
</evidence>
<dbReference type="EMBL" id="ASJR01000028">
    <property type="protein sequence ID" value="ERP30866.1"/>
    <property type="molecule type" value="Genomic_DNA"/>
</dbReference>
<feature type="domain" description="PAS" evidence="2">
    <location>
        <begin position="353"/>
        <end position="423"/>
    </location>
</feature>
<evidence type="ECO:0000313" key="5">
    <source>
        <dbReference type="Proteomes" id="UP000017148"/>
    </source>
</evidence>
<dbReference type="eggNOG" id="COG2202">
    <property type="taxonomic scope" value="Bacteria"/>
</dbReference>
<dbReference type="RefSeq" id="WP_022637642.1">
    <property type="nucleotide sequence ID" value="NZ_ASJR01000028.1"/>
</dbReference>
<keyword evidence="5" id="KW-1185">Reference proteome</keyword>
<feature type="domain" description="PAS" evidence="2">
    <location>
        <begin position="195"/>
        <end position="273"/>
    </location>
</feature>
<dbReference type="PROSITE" id="PS50112">
    <property type="entry name" value="PAS"/>
    <property type="match status" value="3"/>
</dbReference>
<dbReference type="InterPro" id="IPR000014">
    <property type="entry name" value="PAS"/>
</dbReference>
<name>U7D5P6_9BACT</name>
<protein>
    <submittedName>
        <fullName evidence="4">PAS-domains containing protein</fullName>
    </submittedName>
</protein>
<dbReference type="SMART" id="SM00086">
    <property type="entry name" value="PAC"/>
    <property type="match status" value="3"/>
</dbReference>
<reference evidence="4 5" key="1">
    <citation type="journal article" date="2013" name="Environ. Microbiol.">
        <title>Genome analysis of Chitinivibrio alkaliphilus gen. nov., sp. nov., a novel extremely haloalkaliphilic anaerobic chitinolytic bacterium from the candidate phylum Termite Group 3.</title>
        <authorList>
            <person name="Sorokin D.Y."/>
            <person name="Gumerov V.M."/>
            <person name="Rakitin A.L."/>
            <person name="Beletsky A.V."/>
            <person name="Damste J.S."/>
            <person name="Muyzer G."/>
            <person name="Mardanov A.V."/>
            <person name="Ravin N.V."/>
        </authorList>
    </citation>
    <scope>NUCLEOTIDE SEQUENCE [LARGE SCALE GENOMIC DNA]</scope>
    <source>
        <strain evidence="4 5">ACht1</strain>
    </source>
</reference>
<evidence type="ECO:0000256" key="1">
    <source>
        <dbReference type="SAM" id="Phobius"/>
    </source>
</evidence>
<keyword evidence="1" id="KW-0472">Membrane</keyword>
<evidence type="ECO:0000259" key="2">
    <source>
        <dbReference type="PROSITE" id="PS50112"/>
    </source>
</evidence>
<dbReference type="InterPro" id="IPR000700">
    <property type="entry name" value="PAS-assoc_C"/>
</dbReference>
<dbReference type="AlphaFoldDB" id="U7D5P6"/>
<feature type="transmembrane region" description="Helical" evidence="1">
    <location>
        <begin position="323"/>
        <end position="341"/>
    </location>
</feature>
<dbReference type="PANTHER" id="PTHR44757">
    <property type="entry name" value="DIGUANYLATE CYCLASE DGCP"/>
    <property type="match status" value="1"/>
</dbReference>
<dbReference type="PROSITE" id="PS50113">
    <property type="entry name" value="PAC"/>
    <property type="match status" value="1"/>
</dbReference>
<dbReference type="Proteomes" id="UP000017148">
    <property type="component" value="Unassembled WGS sequence"/>
</dbReference>
<dbReference type="Pfam" id="PF13426">
    <property type="entry name" value="PAS_9"/>
    <property type="match status" value="1"/>
</dbReference>
<dbReference type="NCBIfam" id="TIGR00229">
    <property type="entry name" value="sensory_box"/>
    <property type="match status" value="3"/>
</dbReference>
<dbReference type="InterPro" id="IPR035965">
    <property type="entry name" value="PAS-like_dom_sf"/>
</dbReference>
<keyword evidence="1" id="KW-1133">Transmembrane helix</keyword>
<dbReference type="InterPro" id="IPR013656">
    <property type="entry name" value="PAS_4"/>
</dbReference>
<dbReference type="SUPFAM" id="SSF55785">
    <property type="entry name" value="PYP-like sensor domain (PAS domain)"/>
    <property type="match status" value="3"/>
</dbReference>
<dbReference type="SMART" id="SM00091">
    <property type="entry name" value="PAS"/>
    <property type="match status" value="3"/>
</dbReference>
<dbReference type="Gene3D" id="3.30.450.20">
    <property type="entry name" value="PAS domain"/>
    <property type="match status" value="3"/>
</dbReference>
<feature type="domain" description="PAS" evidence="2">
    <location>
        <begin position="93"/>
        <end position="141"/>
    </location>
</feature>
<dbReference type="InterPro" id="IPR001610">
    <property type="entry name" value="PAC"/>
</dbReference>
<dbReference type="STRING" id="1313304.CALK_2277"/>
<dbReference type="GO" id="GO:0006355">
    <property type="term" value="P:regulation of DNA-templated transcription"/>
    <property type="evidence" value="ECO:0007669"/>
    <property type="project" value="InterPro"/>
</dbReference>